<dbReference type="Proteomes" id="UP000583127">
    <property type="component" value="Unassembled WGS sequence"/>
</dbReference>
<gene>
    <name evidence="1" type="ORF">HHL14_29400</name>
</gene>
<dbReference type="EMBL" id="JABBFZ010000027">
    <property type="protein sequence ID" value="NML34927.1"/>
    <property type="molecule type" value="Genomic_DNA"/>
</dbReference>
<organism evidence="1 2">
    <name type="scientific">Paraburkholderia antibiotica</name>
    <dbReference type="NCBI Taxonomy" id="2728839"/>
    <lineage>
        <taxon>Bacteria</taxon>
        <taxon>Pseudomonadati</taxon>
        <taxon>Pseudomonadota</taxon>
        <taxon>Betaproteobacteria</taxon>
        <taxon>Burkholderiales</taxon>
        <taxon>Burkholderiaceae</taxon>
        <taxon>Paraburkholderia</taxon>
    </lineage>
</organism>
<sequence length="122" mass="13896">MTNPTRYGTSCAPREDGVFVHFTEYEKVVRELEELRLNERSDAPRRAVQFTLDLQADSIEALSSALYNLSNQIAARDMSRVCISGGYDSGYTFRLEVSEGPTHDEYVKQLNAWIEARDKEKA</sequence>
<keyword evidence="2" id="KW-1185">Reference proteome</keyword>
<dbReference type="AlphaFoldDB" id="A0A7Y0A1T4"/>
<dbReference type="RefSeq" id="WP_169501114.1">
    <property type="nucleotide sequence ID" value="NZ_JABBFZ010000027.1"/>
</dbReference>
<protein>
    <submittedName>
        <fullName evidence="1">Uncharacterized protein</fullName>
    </submittedName>
</protein>
<comment type="caution">
    <text evidence="1">The sequence shown here is derived from an EMBL/GenBank/DDBJ whole genome shotgun (WGS) entry which is preliminary data.</text>
</comment>
<proteinExistence type="predicted"/>
<evidence type="ECO:0000313" key="1">
    <source>
        <dbReference type="EMBL" id="NML34927.1"/>
    </source>
</evidence>
<accession>A0A7Y0A1T4</accession>
<evidence type="ECO:0000313" key="2">
    <source>
        <dbReference type="Proteomes" id="UP000583127"/>
    </source>
</evidence>
<reference evidence="1 2" key="1">
    <citation type="submission" date="2020-04" db="EMBL/GenBank/DDBJ databases">
        <title>Paraburkholderia sp. G-4-1-8 isolated from soil.</title>
        <authorList>
            <person name="Dahal R.H."/>
        </authorList>
    </citation>
    <scope>NUCLEOTIDE SEQUENCE [LARGE SCALE GENOMIC DNA]</scope>
    <source>
        <strain evidence="1 2">G-4-1-8</strain>
    </source>
</reference>
<name>A0A7Y0A1T4_9BURK</name>